<proteinExistence type="predicted"/>
<dbReference type="EMBL" id="JAOCBE010000001">
    <property type="protein sequence ID" value="MDH0969755.1"/>
    <property type="molecule type" value="Genomic_DNA"/>
</dbReference>
<protein>
    <submittedName>
        <fullName evidence="1">Uncharacterized protein</fullName>
    </submittedName>
</protein>
<dbReference type="AlphaFoldDB" id="A0AA42SPM7"/>
<reference evidence="1" key="1">
    <citation type="submission" date="2022-09" db="EMBL/GenBank/DDBJ databases">
        <title>Intensive care unit water sources are persistently colonized with multi-drug resistant bacteria and are the site of extensive horizontal gene transfer of antibiotic resistance genes.</title>
        <authorList>
            <person name="Diorio-Toth L."/>
        </authorList>
    </citation>
    <scope>NUCLEOTIDE SEQUENCE</scope>
    <source>
        <strain evidence="1">GD03920</strain>
    </source>
</reference>
<sequence length="255" mass="29976">MPTAKSVKNFGEIDLITFVGNIFKYESFDFDDELLAIRSGNYDEYLKKISGNFYSFLRASDFRALIIHEQTHFLDLVASLWGIEYNLRKIRVLDEISESRVSVFKLNYSELQCIHNEHQINLNNFSYKSVETFKHEYEYSDKFGVLLFIVLIDQKGKQSRIPITMLSLFEGHAFSNEELRRINDIKIITNKDVKNKFINLIESEYYSYLNDPNNHEYNILIMLATIHMEKLGLNRKEILQFFSAVAGFTFNRLPS</sequence>
<accession>A0AA42SPM7</accession>
<evidence type="ECO:0000313" key="1">
    <source>
        <dbReference type="EMBL" id="MDH0969755.1"/>
    </source>
</evidence>
<organism evidence="1 2">
    <name type="scientific">Acinetobacter johnsonii</name>
    <dbReference type="NCBI Taxonomy" id="40214"/>
    <lineage>
        <taxon>Bacteria</taxon>
        <taxon>Pseudomonadati</taxon>
        <taxon>Pseudomonadota</taxon>
        <taxon>Gammaproteobacteria</taxon>
        <taxon>Moraxellales</taxon>
        <taxon>Moraxellaceae</taxon>
        <taxon>Acinetobacter</taxon>
    </lineage>
</organism>
<evidence type="ECO:0000313" key="2">
    <source>
        <dbReference type="Proteomes" id="UP001159915"/>
    </source>
</evidence>
<gene>
    <name evidence="1" type="ORF">N5C10_10980</name>
</gene>
<dbReference type="Proteomes" id="UP001159915">
    <property type="component" value="Unassembled WGS sequence"/>
</dbReference>
<name>A0AA42SPM7_ACIJO</name>
<dbReference type="RefSeq" id="WP_279670367.1">
    <property type="nucleotide sequence ID" value="NZ_JAOCBE010000001.1"/>
</dbReference>
<comment type="caution">
    <text evidence="1">The sequence shown here is derived from an EMBL/GenBank/DDBJ whole genome shotgun (WGS) entry which is preliminary data.</text>
</comment>